<dbReference type="Proteomes" id="UP000037395">
    <property type="component" value="Unassembled WGS sequence"/>
</dbReference>
<evidence type="ECO:0000259" key="1">
    <source>
        <dbReference type="Pfam" id="PF12680"/>
    </source>
</evidence>
<dbReference type="Pfam" id="PF12680">
    <property type="entry name" value="SnoaL_2"/>
    <property type="match status" value="1"/>
</dbReference>
<evidence type="ECO:0000313" key="3">
    <source>
        <dbReference type="EMBL" id="OEV34629.1"/>
    </source>
</evidence>
<sequence>MPTAATDMTDEQRKAFVTAYLKAFDNGGTGHDGTPVLDFFAEDADFFFPKWGLAHGKPEIAKMFGDLGGSITSVRHHTWAFTWVLSGTDLLAVEGTTHGEHRDGPWRVGQPEWGAGRFCGVFEVRDHLIHRAFIYLDPDYAGGDTARYPWL</sequence>
<dbReference type="GeneID" id="97489444"/>
<comment type="caution">
    <text evidence="3">The sequence shown here is derived from an EMBL/GenBank/DDBJ whole genome shotgun (WGS) entry which is preliminary data.</text>
</comment>
<dbReference type="InterPro" id="IPR037401">
    <property type="entry name" value="SnoaL-like"/>
</dbReference>
<reference evidence="2" key="1">
    <citation type="journal article" date="2014" name="Int. J. Syst. Evol. Microbiol.">
        <title>Complete genome sequence of Corynebacterium casei LMG S-19264T (=DSM 44701T), isolated from a smear-ripened cheese.</title>
        <authorList>
            <consortium name="US DOE Joint Genome Institute (JGI-PGF)"/>
            <person name="Walter F."/>
            <person name="Albersmeier A."/>
            <person name="Kalinowski J."/>
            <person name="Ruckert C."/>
        </authorList>
    </citation>
    <scope>NUCLEOTIDE SEQUENCE</scope>
    <source>
        <strain evidence="2">JCM 4434</strain>
    </source>
</reference>
<gene>
    <name evidence="2" type="ORF">GCM10010502_65320</name>
    <name evidence="3" type="ORF">HS99_0009025</name>
</gene>
<dbReference type="SUPFAM" id="SSF54427">
    <property type="entry name" value="NTF2-like"/>
    <property type="match status" value="1"/>
</dbReference>
<accession>A0A1E7N1R0</accession>
<evidence type="ECO:0000313" key="4">
    <source>
        <dbReference type="Proteomes" id="UP000037395"/>
    </source>
</evidence>
<reference evidence="2" key="5">
    <citation type="submission" date="2020-09" db="EMBL/GenBank/DDBJ databases">
        <authorList>
            <person name="Sun Q."/>
            <person name="Ohkuma M."/>
        </authorList>
    </citation>
    <scope>NUCLEOTIDE SEQUENCE</scope>
    <source>
        <strain evidence="2">JCM 4434</strain>
    </source>
</reference>
<dbReference type="EMBL" id="BMUB01000026">
    <property type="protein sequence ID" value="GGV01687.1"/>
    <property type="molecule type" value="Genomic_DNA"/>
</dbReference>
<evidence type="ECO:0000313" key="2">
    <source>
        <dbReference type="EMBL" id="GGV01687.1"/>
    </source>
</evidence>
<reference evidence="4" key="3">
    <citation type="submission" date="2016-08" db="EMBL/GenBank/DDBJ databases">
        <title>Sequencing, assembly and comparative genomics of S. aureofaciens ATCC 10762.</title>
        <authorList>
            <person name="Gradnigo J.S."/>
            <person name="Johnson N."/>
            <person name="Somerville G.A."/>
        </authorList>
    </citation>
    <scope>NUCLEOTIDE SEQUENCE [LARGE SCALE GENOMIC DNA]</scope>
    <source>
        <strain evidence="4">ATCC 10762 / DSM 40127 / CCM 3239 / JCM 4008 / LMG 5968 / NBRC 12843 / NCIMB 8234 / A-377</strain>
    </source>
</reference>
<feature type="domain" description="SnoaL-like" evidence="1">
    <location>
        <begin position="17"/>
        <end position="130"/>
    </location>
</feature>
<dbReference type="RefSeq" id="WP_030554735.1">
    <property type="nucleotide sequence ID" value="NZ_BMUB01000026.1"/>
</dbReference>
<keyword evidence="4" id="KW-1185">Reference proteome</keyword>
<dbReference type="EMBL" id="JPRF03000043">
    <property type="protein sequence ID" value="OEV34629.1"/>
    <property type="molecule type" value="Genomic_DNA"/>
</dbReference>
<dbReference type="InterPro" id="IPR032710">
    <property type="entry name" value="NTF2-like_dom_sf"/>
</dbReference>
<dbReference type="KEGG" id="kau:B6264_26765"/>
<proteinExistence type="predicted"/>
<reference evidence="3" key="4">
    <citation type="submission" date="2016-08" db="EMBL/GenBank/DDBJ databases">
        <title>Sequencing, Assembly and Comparative Genomics of S. aureofaciens ATCC 10762.</title>
        <authorList>
            <person name="Gradnigo J.S."/>
            <person name="Johnson N."/>
            <person name="Somerville G.A."/>
        </authorList>
    </citation>
    <scope>NUCLEOTIDE SEQUENCE [LARGE SCALE GENOMIC DNA]</scope>
    <source>
        <strain evidence="3">ATCC 10762</strain>
    </source>
</reference>
<dbReference type="OrthoDB" id="6657864at2"/>
<dbReference type="AlphaFoldDB" id="A0A1E7N1R0"/>
<accession>A0A8H9HY98</accession>
<protein>
    <recommendedName>
        <fullName evidence="1">SnoaL-like domain-containing protein</fullName>
    </recommendedName>
</protein>
<name>A0A1E7N1R0_KITAU</name>
<reference evidence="3 4" key="2">
    <citation type="submission" date="2014-07" db="EMBL/GenBank/DDBJ databases">
        <authorList>
            <person name="Zhang J.E."/>
            <person name="Yang H."/>
            <person name="Guo J."/>
            <person name="Deng Z."/>
            <person name="Luo H."/>
            <person name="Luo M."/>
            <person name="Zhao B."/>
        </authorList>
    </citation>
    <scope>NUCLEOTIDE SEQUENCE [LARGE SCALE GENOMIC DNA]</scope>
    <source>
        <strain evidence="3">ATCC 10762</strain>
        <strain evidence="4">ATCC 10762 / DSM 40127 / CCM 3239 / JCM 4008 / LMG 5968 / NBRC 12843 / NCIMB 8234 / A-377</strain>
    </source>
</reference>
<dbReference type="Gene3D" id="3.10.450.50">
    <property type="match status" value="1"/>
</dbReference>
<dbReference type="Proteomes" id="UP000610124">
    <property type="component" value="Unassembled WGS sequence"/>
</dbReference>
<organism evidence="3 4">
    <name type="scientific">Kitasatospora aureofaciens</name>
    <name type="common">Streptomyces aureofaciens</name>
    <dbReference type="NCBI Taxonomy" id="1894"/>
    <lineage>
        <taxon>Bacteria</taxon>
        <taxon>Bacillati</taxon>
        <taxon>Actinomycetota</taxon>
        <taxon>Actinomycetes</taxon>
        <taxon>Kitasatosporales</taxon>
        <taxon>Streptomycetaceae</taxon>
        <taxon>Kitasatospora</taxon>
    </lineage>
</organism>